<feature type="region of interest" description="Disordered" evidence="6">
    <location>
        <begin position="560"/>
        <end position="640"/>
    </location>
</feature>
<dbReference type="InterPro" id="IPR052485">
    <property type="entry name" value="MEGF_diff_regulators"/>
</dbReference>
<evidence type="ECO:0000256" key="5">
    <source>
        <dbReference type="PROSITE-ProRule" id="PRU00076"/>
    </source>
</evidence>
<feature type="disulfide bond" evidence="5">
    <location>
        <begin position="374"/>
        <end position="383"/>
    </location>
</feature>
<proteinExistence type="predicted"/>
<dbReference type="PANTHER" id="PTHR24052:SF12">
    <property type="entry name" value="PLATELET ENDOTHELIAL AGGREGATION RECEPTOR 1"/>
    <property type="match status" value="1"/>
</dbReference>
<dbReference type="PANTHER" id="PTHR24052">
    <property type="entry name" value="DELTA-RELATED"/>
    <property type="match status" value="1"/>
</dbReference>
<dbReference type="CDD" id="cd00055">
    <property type="entry name" value="EGF_Lam"/>
    <property type="match status" value="1"/>
</dbReference>
<evidence type="ECO:0000259" key="9">
    <source>
        <dbReference type="PROSITE" id="PS51041"/>
    </source>
</evidence>
<dbReference type="SMART" id="SM00180">
    <property type="entry name" value="EGF_Lam"/>
    <property type="match status" value="7"/>
</dbReference>
<dbReference type="Ensembl" id="ENSVKKT00000002398.1">
    <property type="protein sequence ID" value="ENSVKKP00000002325.1"/>
    <property type="gene ID" value="ENSVKKG00000001850.1"/>
</dbReference>
<dbReference type="PROSITE" id="PS50026">
    <property type="entry name" value="EGF_3"/>
    <property type="match status" value="6"/>
</dbReference>
<feature type="disulfide bond" evidence="5">
    <location>
        <begin position="191"/>
        <end position="200"/>
    </location>
</feature>
<dbReference type="InterPro" id="IPR000742">
    <property type="entry name" value="EGF"/>
</dbReference>
<evidence type="ECO:0000256" key="4">
    <source>
        <dbReference type="ARBA" id="ARBA00023157"/>
    </source>
</evidence>
<keyword evidence="7" id="KW-0472">Membrane</keyword>
<name>A0A8D2IR73_VARKO</name>
<evidence type="ECO:0000256" key="7">
    <source>
        <dbReference type="SAM" id="Phobius"/>
    </source>
</evidence>
<reference evidence="10" key="1">
    <citation type="submission" date="2025-08" db="UniProtKB">
        <authorList>
            <consortium name="Ensembl"/>
        </authorList>
    </citation>
    <scope>IDENTIFICATION</scope>
</reference>
<feature type="domain" description="EGF-like" evidence="8">
    <location>
        <begin position="171"/>
        <end position="201"/>
    </location>
</feature>
<accession>A0A8D2IR73</accession>
<keyword evidence="11" id="KW-1185">Reference proteome</keyword>
<feature type="domain" description="EGF-like" evidence="8">
    <location>
        <begin position="524"/>
        <end position="554"/>
    </location>
</feature>
<dbReference type="SMART" id="SM00181">
    <property type="entry name" value="EGF"/>
    <property type="match status" value="10"/>
</dbReference>
<dbReference type="AlphaFoldDB" id="A0A8D2IR73"/>
<dbReference type="Pfam" id="PF00053">
    <property type="entry name" value="EGF_laminin"/>
    <property type="match status" value="2"/>
</dbReference>
<evidence type="ECO:0000313" key="11">
    <source>
        <dbReference type="Proteomes" id="UP000694545"/>
    </source>
</evidence>
<protein>
    <recommendedName>
        <fullName evidence="12">Platelet endothelial aggregation receptor 1</fullName>
    </recommendedName>
</protein>
<feature type="domain" description="EGF-like" evidence="8">
    <location>
        <begin position="349"/>
        <end position="384"/>
    </location>
</feature>
<feature type="disulfide bond" evidence="5">
    <location>
        <begin position="544"/>
        <end position="553"/>
    </location>
</feature>
<dbReference type="Gene3D" id="2.170.300.10">
    <property type="entry name" value="Tie2 ligand-binding domain superfamily"/>
    <property type="match status" value="4"/>
</dbReference>
<keyword evidence="7" id="KW-0812">Transmembrane</keyword>
<dbReference type="FunFam" id="2.170.300.10:FF:000002">
    <property type="entry name" value="Multiple epidermal growth factor-like domains 10"/>
    <property type="match status" value="1"/>
</dbReference>
<dbReference type="Gene3D" id="2.10.25.10">
    <property type="entry name" value="Laminin"/>
    <property type="match status" value="1"/>
</dbReference>
<evidence type="ECO:0000259" key="8">
    <source>
        <dbReference type="PROSITE" id="PS50026"/>
    </source>
</evidence>
<evidence type="ECO:0000256" key="2">
    <source>
        <dbReference type="ARBA" id="ARBA00022729"/>
    </source>
</evidence>
<feature type="domain" description="EGF-like" evidence="8">
    <location>
        <begin position="435"/>
        <end position="470"/>
    </location>
</feature>
<dbReference type="InterPro" id="IPR002049">
    <property type="entry name" value="LE_dom"/>
</dbReference>
<feature type="domain" description="EGF-like" evidence="8">
    <location>
        <begin position="260"/>
        <end position="295"/>
    </location>
</feature>
<feature type="region of interest" description="Disordered" evidence="6">
    <location>
        <begin position="886"/>
        <end position="956"/>
    </location>
</feature>
<dbReference type="PROSITE" id="PS00022">
    <property type="entry name" value="EGF_1"/>
    <property type="match status" value="6"/>
</dbReference>
<dbReference type="PROSITE" id="PS51041">
    <property type="entry name" value="EMI"/>
    <property type="match status" value="1"/>
</dbReference>
<keyword evidence="7" id="KW-1133">Transmembrane helix</keyword>
<sequence>MLLASLPFCPRNGSCSGRPASSTAPALPCPGHIGSGGPWPSGTFSDFRRVVYKAAYRQAVKVDYRKRFRCCTGYYESSSSCVRKYLLASQQQQEWAESISAGAQFHSGADFRENSIWGAGARPKHLAVLAAPALRGTPHCQAGGRRVSPAGLTGSLCSPECSSRSWGPDCREHCACANGGSCAPSTGACACPAGYTGPLCQEPCAAGTYGQGCSLDCQCGNSTGCDRETGGCFCSPGYAGLDGWLGVRRGCREECPVGRYGQDCRRACDCANGGRCFHVDGACLCEAGFLGSRCEERKCLPGLHGLSCHLPCLCDTQHTQSCHPLSGECTCRPGWAGLFCNETCPPGYHGAGCQHPCLCLNGGTCSSETGLCTCPAGFLGEHCSSPCPAETYGLNCSHHCTCQNALACSPIDGSCTCKEGWRGPDCALPCPAGTWGSGCNRTCLCANGAACDPADGRCACTPGWAGSRCQEPCPNWFYGLSCGSKCSCQNADGCDPESGQCRCRPGWTGEDELRAVCPAGSLCTKPCSCRNGAACSPKDGSCDCPPGFRGPTCQRLPKLRSGQWEGQAEGPASRQWAPAGREAAEAQRGVQSWAGHVAPRAPQVEERTLPRHSQPAWLHTLPKGLLRRAGPAGSEGKGRGSFRASVGQGALCCPLQEESRAAAVRWGLRGSGLPEDRSSGNKPSSCFPAACQPGRYGKRCSMACTCANHSACHPVDGSCACPPGWRGSDCSQRELDSLATVPAPPAGSPSLGAVAGIVVAAALLLALLVLLLWCRQWQKAKERQHLAVAYAAGRPESAEYAVPGTGQAEQTRGGWLGPHRLGEACELPVSGGGGEGLGHAGAPVARAALLSNEEPLGRSDSSLSSENPYATIKDLPVLLGKPTESSYMEMKSPSRCGTADAEAGLSGEPARGPDAEEAAEGGTHYDSPKNSHIPCHYDVPPTRHYPPSPPCRRQAR</sequence>
<keyword evidence="1 5" id="KW-0245">EGF-like domain</keyword>
<feature type="disulfide bond" evidence="5">
    <location>
        <begin position="285"/>
        <end position="294"/>
    </location>
</feature>
<evidence type="ECO:0000256" key="3">
    <source>
        <dbReference type="ARBA" id="ARBA00022737"/>
    </source>
</evidence>
<feature type="domain" description="EMI" evidence="9">
    <location>
        <begin position="1"/>
        <end position="83"/>
    </location>
</feature>
<organism evidence="10 11">
    <name type="scientific">Varanus komodoensis</name>
    <name type="common">Komodo dragon</name>
    <dbReference type="NCBI Taxonomy" id="61221"/>
    <lineage>
        <taxon>Eukaryota</taxon>
        <taxon>Metazoa</taxon>
        <taxon>Chordata</taxon>
        <taxon>Craniata</taxon>
        <taxon>Vertebrata</taxon>
        <taxon>Euteleostomi</taxon>
        <taxon>Lepidosauria</taxon>
        <taxon>Squamata</taxon>
        <taxon>Bifurcata</taxon>
        <taxon>Unidentata</taxon>
        <taxon>Episquamata</taxon>
        <taxon>Toxicofera</taxon>
        <taxon>Anguimorpha</taxon>
        <taxon>Paleoanguimorpha</taxon>
        <taxon>Varanoidea</taxon>
        <taxon>Varanidae</taxon>
        <taxon>Varanus</taxon>
    </lineage>
</organism>
<reference evidence="10" key="2">
    <citation type="submission" date="2025-09" db="UniProtKB">
        <authorList>
            <consortium name="Ensembl"/>
        </authorList>
    </citation>
    <scope>IDENTIFICATION</scope>
</reference>
<evidence type="ECO:0000256" key="6">
    <source>
        <dbReference type="SAM" id="MobiDB-lite"/>
    </source>
</evidence>
<evidence type="ECO:0000256" key="1">
    <source>
        <dbReference type="ARBA" id="ARBA00022536"/>
    </source>
</evidence>
<keyword evidence="3" id="KW-0677">Repeat</keyword>
<dbReference type="InterPro" id="IPR011489">
    <property type="entry name" value="EMI_domain"/>
</dbReference>
<feature type="disulfide bond" evidence="5">
    <location>
        <begin position="460"/>
        <end position="469"/>
    </location>
</feature>
<comment type="caution">
    <text evidence="5">Lacks conserved residue(s) required for the propagation of feature annotation.</text>
</comment>
<evidence type="ECO:0008006" key="12">
    <source>
        <dbReference type="Google" id="ProtNLM"/>
    </source>
</evidence>
<dbReference type="PROSITE" id="PS01186">
    <property type="entry name" value="EGF_2"/>
    <property type="match status" value="3"/>
</dbReference>
<keyword evidence="4 5" id="KW-1015">Disulfide bond</keyword>
<dbReference type="Proteomes" id="UP000694545">
    <property type="component" value="Unplaced"/>
</dbReference>
<keyword evidence="2" id="KW-0732">Signal</keyword>
<feature type="domain" description="EGF-like" evidence="8">
    <location>
        <begin position="696"/>
        <end position="731"/>
    </location>
</feature>
<dbReference type="GO" id="GO:0016020">
    <property type="term" value="C:membrane"/>
    <property type="evidence" value="ECO:0007669"/>
    <property type="project" value="TreeGrafter"/>
</dbReference>
<dbReference type="FunFam" id="2.170.300.10:FF:000041">
    <property type="entry name" value="Tyrosine protein kinase receptor tie-1, putative"/>
    <property type="match status" value="2"/>
</dbReference>
<dbReference type="PRINTS" id="PR00011">
    <property type="entry name" value="EGFLAMININ"/>
</dbReference>
<evidence type="ECO:0000313" key="10">
    <source>
        <dbReference type="Ensembl" id="ENSVKKP00000002325.1"/>
    </source>
</evidence>
<feature type="transmembrane region" description="Helical" evidence="7">
    <location>
        <begin position="751"/>
        <end position="774"/>
    </location>
</feature>
<feature type="disulfide bond" evidence="5">
    <location>
        <begin position="721"/>
        <end position="730"/>
    </location>
</feature>